<accession>A0A4D6M4K6</accession>
<evidence type="ECO:0000313" key="2">
    <source>
        <dbReference type="Proteomes" id="UP000501690"/>
    </source>
</evidence>
<organism evidence="1 2">
    <name type="scientific">Vigna unguiculata</name>
    <name type="common">Cowpea</name>
    <dbReference type="NCBI Taxonomy" id="3917"/>
    <lineage>
        <taxon>Eukaryota</taxon>
        <taxon>Viridiplantae</taxon>
        <taxon>Streptophyta</taxon>
        <taxon>Embryophyta</taxon>
        <taxon>Tracheophyta</taxon>
        <taxon>Spermatophyta</taxon>
        <taxon>Magnoliopsida</taxon>
        <taxon>eudicotyledons</taxon>
        <taxon>Gunneridae</taxon>
        <taxon>Pentapetalae</taxon>
        <taxon>rosids</taxon>
        <taxon>fabids</taxon>
        <taxon>Fabales</taxon>
        <taxon>Fabaceae</taxon>
        <taxon>Papilionoideae</taxon>
        <taxon>50 kb inversion clade</taxon>
        <taxon>NPAAA clade</taxon>
        <taxon>indigoferoid/millettioid clade</taxon>
        <taxon>Phaseoleae</taxon>
        <taxon>Vigna</taxon>
    </lineage>
</organism>
<evidence type="ECO:0000313" key="1">
    <source>
        <dbReference type="EMBL" id="QCD95757.1"/>
    </source>
</evidence>
<gene>
    <name evidence="1" type="ORF">DEO72_LG6g453</name>
</gene>
<dbReference type="Proteomes" id="UP000501690">
    <property type="component" value="Linkage Group LG6"/>
</dbReference>
<dbReference type="AlphaFoldDB" id="A0A4D6M4K6"/>
<proteinExistence type="predicted"/>
<keyword evidence="2" id="KW-1185">Reference proteome</keyword>
<dbReference type="EMBL" id="CP039350">
    <property type="protein sequence ID" value="QCD95757.1"/>
    <property type="molecule type" value="Genomic_DNA"/>
</dbReference>
<name>A0A4D6M4K6_VIGUN</name>
<reference evidence="1 2" key="1">
    <citation type="submission" date="2019-04" db="EMBL/GenBank/DDBJ databases">
        <title>An improved genome assembly and genetic linkage map for asparagus bean, Vigna unguiculata ssp. sesquipedialis.</title>
        <authorList>
            <person name="Xia Q."/>
            <person name="Zhang R."/>
            <person name="Dong Y."/>
        </authorList>
    </citation>
    <scope>NUCLEOTIDE SEQUENCE [LARGE SCALE GENOMIC DNA]</scope>
    <source>
        <tissue evidence="1">Leaf</tissue>
    </source>
</reference>
<protein>
    <submittedName>
        <fullName evidence="1">Uncharacterized protein</fullName>
    </submittedName>
</protein>
<sequence length="282" mass="29835">MHRVLCESVAHTSDTGGSLGARFLALGGKGTGTKATLFSLYYSRHRCSSHIATVAPHSTPPATIERHHIDLAFTPATVALLLFHVAIVDRCHCHASFHAANHCSSSSKLLRSLSASHAIVAPSSPLPATVARHHVLLACSGIVALWWDWDCVALENVGSLGARFLALGGKGTGTKATLFSLYYSRHRCSSHIATVAPHSTPPATIERHHIDLAFTPATVALLLFHVAIVDRCHCHASFHAANHCSSSSKLLRSLSASHAIVAPSSPLPATVARHHVLLACSG</sequence>